<dbReference type="AlphaFoldDB" id="A0A4V4U8G3"/>
<proteinExistence type="predicted"/>
<dbReference type="OrthoDB" id="7391946at2"/>
<evidence type="ECO:0000313" key="1">
    <source>
        <dbReference type="EMBL" id="TIX49770.1"/>
    </source>
</evidence>
<dbReference type="Proteomes" id="UP000309389">
    <property type="component" value="Unassembled WGS sequence"/>
</dbReference>
<sequence length="129" mass="14172">MVLRSRKSRKALVKVDEDKKVTGATDNPAANLLMADIVMRTGSYLLRNFVERSFLKGRYGKQTARQMVKNRPVTLTLASIAVAKIATRSVPGALVVSTGLIAKALYDRGRSRHTAESQGDAELLDRVED</sequence>
<reference evidence="1 2" key="1">
    <citation type="submission" date="2019-04" db="EMBL/GenBank/DDBJ databases">
        <title>Altererythrobacter aquimixticola sp. nov., isolated from sediment of junction between the ocean and a freshwater spring.</title>
        <authorList>
            <person name="Yoon J.-H."/>
        </authorList>
    </citation>
    <scope>NUCLEOTIDE SEQUENCE [LARGE SCALE GENOMIC DNA]</scope>
    <source>
        <strain evidence="1 2">SSKS-13</strain>
    </source>
</reference>
<evidence type="ECO:0000313" key="2">
    <source>
        <dbReference type="Proteomes" id="UP000309389"/>
    </source>
</evidence>
<dbReference type="RefSeq" id="WP_136694247.1">
    <property type="nucleotide sequence ID" value="NZ_SSHH01000003.1"/>
</dbReference>
<gene>
    <name evidence="1" type="ORF">E5222_13245</name>
</gene>
<accession>A0A4V4U8G3</accession>
<comment type="caution">
    <text evidence="1">The sequence shown here is derived from an EMBL/GenBank/DDBJ whole genome shotgun (WGS) entry which is preliminary data.</text>
</comment>
<protein>
    <submittedName>
        <fullName evidence="1">Uncharacterized protein</fullName>
    </submittedName>
</protein>
<name>A0A4V4U8G3_9SPHN</name>
<dbReference type="EMBL" id="SSHH01000003">
    <property type="protein sequence ID" value="TIX49770.1"/>
    <property type="molecule type" value="Genomic_DNA"/>
</dbReference>
<organism evidence="1 2">
    <name type="scientific">Alteraurantiacibacter aquimixticola</name>
    <dbReference type="NCBI Taxonomy" id="2489173"/>
    <lineage>
        <taxon>Bacteria</taxon>
        <taxon>Pseudomonadati</taxon>
        <taxon>Pseudomonadota</taxon>
        <taxon>Alphaproteobacteria</taxon>
        <taxon>Sphingomonadales</taxon>
        <taxon>Erythrobacteraceae</taxon>
        <taxon>Alteraurantiacibacter</taxon>
    </lineage>
</organism>
<keyword evidence="2" id="KW-1185">Reference proteome</keyword>